<organism evidence="3 4">
    <name type="scientific">Streptodolium elevatio</name>
    <dbReference type="NCBI Taxonomy" id="3157996"/>
    <lineage>
        <taxon>Bacteria</taxon>
        <taxon>Bacillati</taxon>
        <taxon>Actinomycetota</taxon>
        <taxon>Actinomycetes</taxon>
        <taxon>Kitasatosporales</taxon>
        <taxon>Streptomycetaceae</taxon>
        <taxon>Streptodolium</taxon>
    </lineage>
</organism>
<evidence type="ECO:0000259" key="2">
    <source>
        <dbReference type="Pfam" id="PF03795"/>
    </source>
</evidence>
<dbReference type="RefSeq" id="WP_358347429.1">
    <property type="nucleotide sequence ID" value="NZ_JBEZFP010000002.1"/>
</dbReference>
<dbReference type="InterPro" id="IPR051807">
    <property type="entry name" value="Sec-metab_biosynth-assoc"/>
</dbReference>
<comment type="similarity">
    <text evidence="1">Belongs to the YciI family.</text>
</comment>
<dbReference type="PANTHER" id="PTHR33606">
    <property type="entry name" value="PROTEIN YCII"/>
    <property type="match status" value="1"/>
</dbReference>
<dbReference type="Gene3D" id="3.30.70.1060">
    <property type="entry name" value="Dimeric alpha+beta barrel"/>
    <property type="match status" value="1"/>
</dbReference>
<dbReference type="Pfam" id="PF03795">
    <property type="entry name" value="YCII"/>
    <property type="match status" value="1"/>
</dbReference>
<dbReference type="InterPro" id="IPR011008">
    <property type="entry name" value="Dimeric_a/b-barrel"/>
</dbReference>
<name>A0ABV3D8Q0_9ACTN</name>
<dbReference type="EMBL" id="JBEZFP010000002">
    <property type="protein sequence ID" value="MEU8132120.1"/>
    <property type="molecule type" value="Genomic_DNA"/>
</dbReference>
<dbReference type="Proteomes" id="UP001551482">
    <property type="component" value="Unassembled WGS sequence"/>
</dbReference>
<evidence type="ECO:0000256" key="1">
    <source>
        <dbReference type="ARBA" id="ARBA00007689"/>
    </source>
</evidence>
<evidence type="ECO:0000313" key="3">
    <source>
        <dbReference type="EMBL" id="MEU8132120.1"/>
    </source>
</evidence>
<accession>A0ABV3D8Q0</accession>
<feature type="domain" description="YCII-related" evidence="2">
    <location>
        <begin position="1"/>
        <end position="89"/>
    </location>
</feature>
<dbReference type="PANTHER" id="PTHR33606:SF3">
    <property type="entry name" value="PROTEIN YCII"/>
    <property type="match status" value="1"/>
</dbReference>
<sequence>MQFLLVAYDGTDEQALERRMRVRDDHVRLGDAMVAAGSMLFGTAILDGADRMIGSMLVLDFPSRDELDAWLKVEPYVTGGVWERIDVQPCRVGPSFAAVRP</sequence>
<evidence type="ECO:0000313" key="4">
    <source>
        <dbReference type="Proteomes" id="UP001551482"/>
    </source>
</evidence>
<comment type="caution">
    <text evidence="3">The sequence shown here is derived from an EMBL/GenBank/DDBJ whole genome shotgun (WGS) entry which is preliminary data.</text>
</comment>
<keyword evidence="4" id="KW-1185">Reference proteome</keyword>
<dbReference type="InterPro" id="IPR005545">
    <property type="entry name" value="YCII"/>
</dbReference>
<reference evidence="3 4" key="1">
    <citation type="submission" date="2024-06" db="EMBL/GenBank/DDBJ databases">
        <title>The Natural Products Discovery Center: Release of the First 8490 Sequenced Strains for Exploring Actinobacteria Biosynthetic Diversity.</title>
        <authorList>
            <person name="Kalkreuter E."/>
            <person name="Kautsar S.A."/>
            <person name="Yang D."/>
            <person name="Bader C.D."/>
            <person name="Teijaro C.N."/>
            <person name="Fluegel L."/>
            <person name="Davis C.M."/>
            <person name="Simpson J.R."/>
            <person name="Lauterbach L."/>
            <person name="Steele A.D."/>
            <person name="Gui C."/>
            <person name="Meng S."/>
            <person name="Li G."/>
            <person name="Viehrig K."/>
            <person name="Ye F."/>
            <person name="Su P."/>
            <person name="Kiefer A.F."/>
            <person name="Nichols A."/>
            <person name="Cepeda A.J."/>
            <person name="Yan W."/>
            <person name="Fan B."/>
            <person name="Jiang Y."/>
            <person name="Adhikari A."/>
            <person name="Zheng C.-J."/>
            <person name="Schuster L."/>
            <person name="Cowan T.M."/>
            <person name="Smanski M.J."/>
            <person name="Chevrette M.G."/>
            <person name="De Carvalho L.P.S."/>
            <person name="Shen B."/>
        </authorList>
    </citation>
    <scope>NUCLEOTIDE SEQUENCE [LARGE SCALE GENOMIC DNA]</scope>
    <source>
        <strain evidence="3 4">NPDC048946</strain>
    </source>
</reference>
<gene>
    <name evidence="3" type="ORF">AB0C36_01275</name>
</gene>
<dbReference type="SUPFAM" id="SSF54909">
    <property type="entry name" value="Dimeric alpha+beta barrel"/>
    <property type="match status" value="1"/>
</dbReference>
<proteinExistence type="inferred from homology"/>
<protein>
    <submittedName>
        <fullName evidence="3">YciI family protein</fullName>
    </submittedName>
</protein>